<keyword evidence="4" id="KW-0808">Transferase</keyword>
<evidence type="ECO:0000256" key="4">
    <source>
        <dbReference type="ARBA" id="ARBA00022679"/>
    </source>
</evidence>
<evidence type="ECO:0000256" key="5">
    <source>
        <dbReference type="ARBA" id="ARBA00022741"/>
    </source>
</evidence>
<dbReference type="GO" id="GO:0016020">
    <property type="term" value="C:membrane"/>
    <property type="evidence" value="ECO:0007669"/>
    <property type="project" value="InterPro"/>
</dbReference>
<evidence type="ECO:0000256" key="6">
    <source>
        <dbReference type="ARBA" id="ARBA00022777"/>
    </source>
</evidence>
<evidence type="ECO:0000256" key="3">
    <source>
        <dbReference type="ARBA" id="ARBA00022553"/>
    </source>
</evidence>
<keyword evidence="6 11" id="KW-0418">Kinase</keyword>
<evidence type="ECO:0000259" key="10">
    <source>
        <dbReference type="PROSITE" id="PS50109"/>
    </source>
</evidence>
<dbReference type="STRING" id="408657.SAMN04487995_0033"/>
<evidence type="ECO:0000313" key="11">
    <source>
        <dbReference type="EMBL" id="SEI37078.1"/>
    </source>
</evidence>
<keyword evidence="9" id="KW-1133">Transmembrane helix</keyword>
<dbReference type="PANTHER" id="PTHR24421:SF10">
    <property type="entry name" value="NITRATE_NITRITE SENSOR PROTEIN NARQ"/>
    <property type="match status" value="1"/>
</dbReference>
<dbReference type="GO" id="GO:0005524">
    <property type="term" value="F:ATP binding"/>
    <property type="evidence" value="ECO:0007669"/>
    <property type="project" value="UniProtKB-KW"/>
</dbReference>
<dbReference type="Pfam" id="PF02518">
    <property type="entry name" value="HATPase_c"/>
    <property type="match status" value="1"/>
</dbReference>
<dbReference type="EC" id="2.7.13.3" evidence="2"/>
<dbReference type="SUPFAM" id="SSF55874">
    <property type="entry name" value="ATPase domain of HSP90 chaperone/DNA topoisomerase II/histidine kinase"/>
    <property type="match status" value="1"/>
</dbReference>
<keyword evidence="12" id="KW-1185">Reference proteome</keyword>
<proteinExistence type="predicted"/>
<evidence type="ECO:0000256" key="2">
    <source>
        <dbReference type="ARBA" id="ARBA00012438"/>
    </source>
</evidence>
<dbReference type="Proteomes" id="UP000199532">
    <property type="component" value="Unassembled WGS sequence"/>
</dbReference>
<evidence type="ECO:0000256" key="8">
    <source>
        <dbReference type="ARBA" id="ARBA00023012"/>
    </source>
</evidence>
<dbReference type="AlphaFoldDB" id="A0A1H6PZP2"/>
<keyword evidence="5" id="KW-0547">Nucleotide-binding</keyword>
<dbReference type="CDD" id="cd16917">
    <property type="entry name" value="HATPase_UhpB-NarQ-NarX-like"/>
    <property type="match status" value="1"/>
</dbReference>
<protein>
    <recommendedName>
        <fullName evidence="2">histidine kinase</fullName>
        <ecNumber evidence="2">2.7.13.3</ecNumber>
    </recommendedName>
</protein>
<keyword evidence="9" id="KW-0472">Membrane</keyword>
<organism evidence="11 12">
    <name type="scientific">Dyadobacter koreensis</name>
    <dbReference type="NCBI Taxonomy" id="408657"/>
    <lineage>
        <taxon>Bacteria</taxon>
        <taxon>Pseudomonadati</taxon>
        <taxon>Bacteroidota</taxon>
        <taxon>Cytophagia</taxon>
        <taxon>Cytophagales</taxon>
        <taxon>Spirosomataceae</taxon>
        <taxon>Dyadobacter</taxon>
    </lineage>
</organism>
<keyword evidence="9" id="KW-0812">Transmembrane</keyword>
<dbReference type="OrthoDB" id="9760839at2"/>
<keyword evidence="7" id="KW-0067">ATP-binding</keyword>
<dbReference type="InterPro" id="IPR005467">
    <property type="entry name" value="His_kinase_dom"/>
</dbReference>
<dbReference type="InterPro" id="IPR050482">
    <property type="entry name" value="Sensor_HK_TwoCompSys"/>
</dbReference>
<dbReference type="Gene3D" id="1.20.5.1930">
    <property type="match status" value="1"/>
</dbReference>
<accession>A0A1H6PZP2</accession>
<dbReference type="Pfam" id="PF07730">
    <property type="entry name" value="HisKA_3"/>
    <property type="match status" value="1"/>
</dbReference>
<dbReference type="InterPro" id="IPR011712">
    <property type="entry name" value="Sig_transdc_His_kin_sub3_dim/P"/>
</dbReference>
<keyword evidence="3" id="KW-0597">Phosphoprotein</keyword>
<dbReference type="InterPro" id="IPR003594">
    <property type="entry name" value="HATPase_dom"/>
</dbReference>
<evidence type="ECO:0000256" key="7">
    <source>
        <dbReference type="ARBA" id="ARBA00022840"/>
    </source>
</evidence>
<dbReference type="RefSeq" id="WP_090330501.1">
    <property type="nucleotide sequence ID" value="NZ_FNXY01000001.1"/>
</dbReference>
<evidence type="ECO:0000313" key="12">
    <source>
        <dbReference type="Proteomes" id="UP000199532"/>
    </source>
</evidence>
<gene>
    <name evidence="11" type="ORF">SAMN04487995_0033</name>
</gene>
<dbReference type="Gene3D" id="3.30.565.10">
    <property type="entry name" value="Histidine kinase-like ATPase, C-terminal domain"/>
    <property type="match status" value="1"/>
</dbReference>
<keyword evidence="8" id="KW-0902">Two-component regulatory system</keyword>
<evidence type="ECO:0000256" key="9">
    <source>
        <dbReference type="SAM" id="Phobius"/>
    </source>
</evidence>
<dbReference type="GO" id="GO:0000155">
    <property type="term" value="F:phosphorelay sensor kinase activity"/>
    <property type="evidence" value="ECO:0007669"/>
    <property type="project" value="InterPro"/>
</dbReference>
<dbReference type="SMART" id="SM00387">
    <property type="entry name" value="HATPase_c"/>
    <property type="match status" value="1"/>
</dbReference>
<name>A0A1H6PZP2_9BACT</name>
<evidence type="ECO:0000256" key="1">
    <source>
        <dbReference type="ARBA" id="ARBA00000085"/>
    </source>
</evidence>
<dbReference type="EMBL" id="FNXY01000001">
    <property type="protein sequence ID" value="SEI37078.1"/>
    <property type="molecule type" value="Genomic_DNA"/>
</dbReference>
<dbReference type="GO" id="GO:0046983">
    <property type="term" value="F:protein dimerization activity"/>
    <property type="evidence" value="ECO:0007669"/>
    <property type="project" value="InterPro"/>
</dbReference>
<reference evidence="11 12" key="1">
    <citation type="submission" date="2016-10" db="EMBL/GenBank/DDBJ databases">
        <authorList>
            <person name="de Groot N.N."/>
        </authorList>
    </citation>
    <scope>NUCLEOTIDE SEQUENCE [LARGE SCALE GENOMIC DNA]</scope>
    <source>
        <strain evidence="11 12">DSM 19938</strain>
    </source>
</reference>
<feature type="transmembrane region" description="Helical" evidence="9">
    <location>
        <begin position="12"/>
        <end position="34"/>
    </location>
</feature>
<sequence length="264" mass="29257">METPGELEFTQLLYGGLAFVLFLSLAIVLFILLYQRKLHSQLQKMHDQEIAYQKELTSLVVRSQESERDRISRDLHDEIGVSLSAAKLYINQIQYETSANEMVQLATDASDIIGNIVQDIRQIAQNLSPLILENFGFSQAIQMLLTRIQSGGIRTQCHIDFSTQLDKETELGLYRIVQEATGNALKHANPSLIEVSITQENRIMKLSVSDNGTGFDYQKTASGKSQSMGLSGIKARAGLVNGHLEITSSAQTGTKLELTIPVQS</sequence>
<dbReference type="InterPro" id="IPR036890">
    <property type="entry name" value="HATPase_C_sf"/>
</dbReference>
<dbReference type="PANTHER" id="PTHR24421">
    <property type="entry name" value="NITRATE/NITRITE SENSOR PROTEIN NARX-RELATED"/>
    <property type="match status" value="1"/>
</dbReference>
<comment type="catalytic activity">
    <reaction evidence="1">
        <text>ATP + protein L-histidine = ADP + protein N-phospho-L-histidine.</text>
        <dbReference type="EC" id="2.7.13.3"/>
    </reaction>
</comment>
<dbReference type="PROSITE" id="PS50109">
    <property type="entry name" value="HIS_KIN"/>
    <property type="match status" value="1"/>
</dbReference>
<feature type="domain" description="Histidine kinase" evidence="10">
    <location>
        <begin position="70"/>
        <end position="264"/>
    </location>
</feature>